<accession>A0ABS8BLG2</accession>
<dbReference type="PANTHER" id="PTHR43685">
    <property type="entry name" value="GLYCOSYLTRANSFERASE"/>
    <property type="match status" value="1"/>
</dbReference>
<dbReference type="RefSeq" id="WP_226764305.1">
    <property type="nucleotide sequence ID" value="NZ_JAJAWG010000005.1"/>
</dbReference>
<feature type="transmembrane region" description="Helical" evidence="4">
    <location>
        <begin position="239"/>
        <end position="260"/>
    </location>
</feature>
<comment type="caution">
    <text evidence="6">The sequence shown here is derived from an EMBL/GenBank/DDBJ whole genome shotgun (WGS) entry which is preliminary data.</text>
</comment>
<protein>
    <submittedName>
        <fullName evidence="6">Glycosyltransferase</fullName>
        <ecNumber evidence="6">2.4.-.-</ecNumber>
    </submittedName>
</protein>
<reference evidence="6 7" key="1">
    <citation type="submission" date="2021-10" db="EMBL/GenBank/DDBJ databases">
        <authorList>
            <person name="Chen M."/>
        </authorList>
    </citation>
    <scope>NUCLEOTIDE SEQUENCE [LARGE SCALE GENOMIC DNA]</scope>
    <source>
        <strain evidence="6 7">H3-26</strain>
    </source>
</reference>
<organism evidence="6 7">
    <name type="scientific">Deefgea salmonis</name>
    <dbReference type="NCBI Taxonomy" id="2875502"/>
    <lineage>
        <taxon>Bacteria</taxon>
        <taxon>Pseudomonadati</taxon>
        <taxon>Pseudomonadota</taxon>
        <taxon>Betaproteobacteria</taxon>
        <taxon>Neisseriales</taxon>
        <taxon>Chitinibacteraceae</taxon>
        <taxon>Deefgea</taxon>
    </lineage>
</organism>
<sequence length="278" mass="30576">MELKHSVLLLIPHYNNPDGLLKSLASIGADEPCDVLVVDDGSTRAPIEMAAANAAYHGCGTLRVLNLAQNKGIEGALNAGLQWAKSRDYTWIARLDCGDENVSTRIAQQMAFLAQHSEVVLLGGAASFVDQNGLEQFVLRHPTEHAEILQFMKKNSAYIHPSVIYKLSAVDTLGMYPLDFPAAEDYALFWALARQHQVANLPDVLIKYELDPNGISLGKRNTQLKSRLKLQRKYFDGSAAAMAGMARTLALLAMPYALAFKIKAKFKRRSGLAREDHA</sequence>
<comment type="similarity">
    <text evidence="1">Belongs to the glycosyltransferase 2 family.</text>
</comment>
<dbReference type="EC" id="2.4.-.-" evidence="6"/>
<dbReference type="EMBL" id="JAJAWG010000005">
    <property type="protein sequence ID" value="MCB5196560.1"/>
    <property type="molecule type" value="Genomic_DNA"/>
</dbReference>
<dbReference type="Gene3D" id="3.90.550.10">
    <property type="entry name" value="Spore Coat Polysaccharide Biosynthesis Protein SpsA, Chain A"/>
    <property type="match status" value="1"/>
</dbReference>
<gene>
    <name evidence="6" type="ORF">LG219_09790</name>
</gene>
<evidence type="ECO:0000313" key="6">
    <source>
        <dbReference type="EMBL" id="MCB5196560.1"/>
    </source>
</evidence>
<feature type="domain" description="Glycosyltransferase 2-like" evidence="5">
    <location>
        <begin position="10"/>
        <end position="159"/>
    </location>
</feature>
<evidence type="ECO:0000256" key="4">
    <source>
        <dbReference type="SAM" id="Phobius"/>
    </source>
</evidence>
<dbReference type="InterPro" id="IPR029044">
    <property type="entry name" value="Nucleotide-diphossugar_trans"/>
</dbReference>
<dbReference type="InterPro" id="IPR050834">
    <property type="entry name" value="Glycosyltransf_2"/>
</dbReference>
<dbReference type="SUPFAM" id="SSF53448">
    <property type="entry name" value="Nucleotide-diphospho-sugar transferases"/>
    <property type="match status" value="1"/>
</dbReference>
<keyword evidence="7" id="KW-1185">Reference proteome</keyword>
<dbReference type="Pfam" id="PF00535">
    <property type="entry name" value="Glycos_transf_2"/>
    <property type="match status" value="1"/>
</dbReference>
<evidence type="ECO:0000313" key="7">
    <source>
        <dbReference type="Proteomes" id="UP001198034"/>
    </source>
</evidence>
<evidence type="ECO:0000259" key="5">
    <source>
        <dbReference type="Pfam" id="PF00535"/>
    </source>
</evidence>
<keyword evidence="2 6" id="KW-0328">Glycosyltransferase</keyword>
<dbReference type="GO" id="GO:0016757">
    <property type="term" value="F:glycosyltransferase activity"/>
    <property type="evidence" value="ECO:0007669"/>
    <property type="project" value="UniProtKB-KW"/>
</dbReference>
<keyword evidence="3 6" id="KW-0808">Transferase</keyword>
<dbReference type="InterPro" id="IPR001173">
    <property type="entry name" value="Glyco_trans_2-like"/>
</dbReference>
<dbReference type="PANTHER" id="PTHR43685:SF5">
    <property type="entry name" value="GLYCOSYLTRANSFERASE EPSE-RELATED"/>
    <property type="match status" value="1"/>
</dbReference>
<dbReference type="Proteomes" id="UP001198034">
    <property type="component" value="Unassembled WGS sequence"/>
</dbReference>
<keyword evidence="4" id="KW-1133">Transmembrane helix</keyword>
<evidence type="ECO:0000256" key="3">
    <source>
        <dbReference type="ARBA" id="ARBA00022679"/>
    </source>
</evidence>
<evidence type="ECO:0000256" key="1">
    <source>
        <dbReference type="ARBA" id="ARBA00006739"/>
    </source>
</evidence>
<proteinExistence type="inferred from homology"/>
<name>A0ABS8BLG2_9NEIS</name>
<keyword evidence="4" id="KW-0472">Membrane</keyword>
<evidence type="ECO:0000256" key="2">
    <source>
        <dbReference type="ARBA" id="ARBA00022676"/>
    </source>
</evidence>
<keyword evidence="4" id="KW-0812">Transmembrane</keyword>